<keyword evidence="2" id="KW-0067">ATP-binding</keyword>
<protein>
    <submittedName>
        <fullName evidence="4">Mg(2+) chelatase family protein</fullName>
    </submittedName>
</protein>
<evidence type="ECO:0000259" key="3">
    <source>
        <dbReference type="PROSITE" id="PS50051"/>
    </source>
</evidence>
<accession>H0E3I0</accession>
<comment type="caution">
    <text evidence="4">The sequence shown here is derived from an EMBL/GenBank/DDBJ whole genome shotgun (WGS) entry which is preliminary data.</text>
</comment>
<evidence type="ECO:0000313" key="5">
    <source>
        <dbReference type="Proteomes" id="UP000005143"/>
    </source>
</evidence>
<dbReference type="GO" id="GO:0003677">
    <property type="term" value="F:DNA binding"/>
    <property type="evidence" value="ECO:0007669"/>
    <property type="project" value="InterPro"/>
</dbReference>
<evidence type="ECO:0000313" key="4">
    <source>
        <dbReference type="EMBL" id="EHN11777.1"/>
    </source>
</evidence>
<dbReference type="InterPro" id="IPR025158">
    <property type="entry name" value="Mg_chelat-rel_C"/>
</dbReference>
<dbReference type="Proteomes" id="UP000005143">
    <property type="component" value="Unassembled WGS sequence"/>
</dbReference>
<dbReference type="PROSITE" id="PS50051">
    <property type="entry name" value="MCM_2"/>
    <property type="match status" value="1"/>
</dbReference>
<keyword evidence="5" id="KW-1185">Reference proteome</keyword>
<evidence type="ECO:0000256" key="2">
    <source>
        <dbReference type="ARBA" id="ARBA00022840"/>
    </source>
</evidence>
<dbReference type="SMART" id="SM00382">
    <property type="entry name" value="AAA"/>
    <property type="match status" value="1"/>
</dbReference>
<dbReference type="CDD" id="cd00009">
    <property type="entry name" value="AAA"/>
    <property type="match status" value="1"/>
</dbReference>
<dbReference type="PATRIC" id="fig|1097667.3.peg.1344"/>
<dbReference type="InterPro" id="IPR045006">
    <property type="entry name" value="CHLI-like"/>
</dbReference>
<keyword evidence="1" id="KW-0547">Nucleotide-binding</keyword>
<dbReference type="AlphaFoldDB" id="H0E3I0"/>
<proteinExistence type="predicted"/>
<dbReference type="GO" id="GO:0005524">
    <property type="term" value="F:ATP binding"/>
    <property type="evidence" value="ECO:0007669"/>
    <property type="project" value="UniProtKB-KW"/>
</dbReference>
<sequence length="305" mass="32937">MRGQRLARRALEVAAAGGHSLLLVGPPGTGKTMLARRLPGLLPRMTPGEGLEVTRIHSVCGLHDGRGLIQERPFRAPHHGTSAAGLVGGGSSAVRPGEVTLAHRGVLFLDELPEFRRDALEALRQPLEDARVVLVRAGSTRTFPSRVLLVAAANPCPCGHHPASRCRCTPADLERYRRKLSGPLLDRIDLHVACPRPSGSEIAGPPSDSSARIRERVQLAQAFRGERRGARGPRPLEQDLDADARTMLDRCYRNGVLSARGRARVLRLSRTVADLDATEVIGAAQLAEALQLRQEVADEDRELAA</sequence>
<dbReference type="InterPro" id="IPR003593">
    <property type="entry name" value="AAA+_ATPase"/>
</dbReference>
<dbReference type="InterPro" id="IPR027417">
    <property type="entry name" value="P-loop_NTPase"/>
</dbReference>
<dbReference type="InterPro" id="IPR000523">
    <property type="entry name" value="Mg_chelatse_chII-like_cat_dom"/>
</dbReference>
<name>H0E3I0_9ACTN</name>
<feature type="domain" description="MCM C-terminal AAA(+) ATPase" evidence="3">
    <location>
        <begin position="94"/>
        <end position="190"/>
    </location>
</feature>
<dbReference type="EMBL" id="AGUD01000071">
    <property type="protein sequence ID" value="EHN11777.1"/>
    <property type="molecule type" value="Genomic_DNA"/>
</dbReference>
<gene>
    <name evidence="4" type="ORF">PAI11_13510</name>
</gene>
<dbReference type="PRINTS" id="PR01657">
    <property type="entry name" value="MCMFAMILY"/>
</dbReference>
<dbReference type="Pfam" id="PF13335">
    <property type="entry name" value="Mg_chelatase_C"/>
    <property type="match status" value="1"/>
</dbReference>
<organism evidence="4 5">
    <name type="scientific">Patulibacter medicamentivorans</name>
    <dbReference type="NCBI Taxonomy" id="1097667"/>
    <lineage>
        <taxon>Bacteria</taxon>
        <taxon>Bacillati</taxon>
        <taxon>Actinomycetota</taxon>
        <taxon>Thermoleophilia</taxon>
        <taxon>Solirubrobacterales</taxon>
        <taxon>Patulibacteraceae</taxon>
        <taxon>Patulibacter</taxon>
    </lineage>
</organism>
<dbReference type="InterPro" id="IPR001208">
    <property type="entry name" value="MCM_dom"/>
</dbReference>
<evidence type="ECO:0000256" key="1">
    <source>
        <dbReference type="ARBA" id="ARBA00022741"/>
    </source>
</evidence>
<dbReference type="PANTHER" id="PTHR32039">
    <property type="entry name" value="MAGNESIUM-CHELATASE SUBUNIT CHLI"/>
    <property type="match status" value="1"/>
</dbReference>
<dbReference type="SUPFAM" id="SSF52540">
    <property type="entry name" value="P-loop containing nucleoside triphosphate hydrolases"/>
    <property type="match status" value="1"/>
</dbReference>
<dbReference type="PANTHER" id="PTHR32039:SF7">
    <property type="entry name" value="COMPETENCE PROTEIN COMM"/>
    <property type="match status" value="1"/>
</dbReference>
<dbReference type="Pfam" id="PF01078">
    <property type="entry name" value="Mg_chelatase"/>
    <property type="match status" value="1"/>
</dbReference>
<reference evidence="4 5" key="1">
    <citation type="journal article" date="2013" name="Biodegradation">
        <title>Quantitative proteomic analysis of ibuprofen-degrading Patulibacter sp. strain I11.</title>
        <authorList>
            <person name="Almeida B."/>
            <person name="Kjeldal H."/>
            <person name="Lolas I."/>
            <person name="Knudsen A.D."/>
            <person name="Carvalho G."/>
            <person name="Nielsen K.L."/>
            <person name="Barreto Crespo M.T."/>
            <person name="Stensballe A."/>
            <person name="Nielsen J.L."/>
        </authorList>
    </citation>
    <scope>NUCLEOTIDE SEQUENCE [LARGE SCALE GENOMIC DNA]</scope>
    <source>
        <strain evidence="4 5">I11</strain>
    </source>
</reference>
<dbReference type="Gene3D" id="3.40.50.300">
    <property type="entry name" value="P-loop containing nucleotide triphosphate hydrolases"/>
    <property type="match status" value="1"/>
</dbReference>